<dbReference type="EMBL" id="HG994360">
    <property type="protein sequence ID" value="CAF2088593.1"/>
    <property type="molecule type" value="Genomic_DNA"/>
</dbReference>
<dbReference type="GO" id="GO:0003872">
    <property type="term" value="F:6-phosphofructokinase activity"/>
    <property type="evidence" value="ECO:0007669"/>
    <property type="project" value="InterPro"/>
</dbReference>
<organism evidence="2">
    <name type="scientific">Brassica napus</name>
    <name type="common">Rape</name>
    <dbReference type="NCBI Taxonomy" id="3708"/>
    <lineage>
        <taxon>Eukaryota</taxon>
        <taxon>Viridiplantae</taxon>
        <taxon>Streptophyta</taxon>
        <taxon>Embryophyta</taxon>
        <taxon>Tracheophyta</taxon>
        <taxon>Spermatophyta</taxon>
        <taxon>Magnoliopsida</taxon>
        <taxon>eudicotyledons</taxon>
        <taxon>Gunneridae</taxon>
        <taxon>Pentapetalae</taxon>
        <taxon>rosids</taxon>
        <taxon>malvids</taxon>
        <taxon>Brassicales</taxon>
        <taxon>Brassicaceae</taxon>
        <taxon>Brassiceae</taxon>
        <taxon>Brassica</taxon>
    </lineage>
</organism>
<dbReference type="SUPFAM" id="SSF53784">
    <property type="entry name" value="Phosphofructokinase"/>
    <property type="match status" value="1"/>
</dbReference>
<accession>A0A816ST29</accession>
<feature type="region of interest" description="Disordered" evidence="1">
    <location>
        <begin position="1"/>
        <end position="24"/>
    </location>
</feature>
<sequence>MSLGNDSGGYNKAATHEKDEDTAPSPERIKLLYGWYWNELLWTALSPQKLKMCIVLSGGQTPGENTVIYEPFGRCCPKIITCKFSCCCNKGMF</sequence>
<evidence type="ECO:0000256" key="1">
    <source>
        <dbReference type="SAM" id="MobiDB-lite"/>
    </source>
</evidence>
<evidence type="ECO:0000313" key="2">
    <source>
        <dbReference type="EMBL" id="CAF2088593.1"/>
    </source>
</evidence>
<dbReference type="AlphaFoldDB" id="A0A816ST29"/>
<dbReference type="InterPro" id="IPR035966">
    <property type="entry name" value="PKF_sf"/>
</dbReference>
<gene>
    <name evidence="2" type="ORF">DARMORV10_A06P34160.1</name>
</gene>
<dbReference type="Proteomes" id="UP001295469">
    <property type="component" value="Chromosome A06"/>
</dbReference>
<protein>
    <submittedName>
        <fullName evidence="2">(rape) hypothetical protein</fullName>
    </submittedName>
</protein>
<proteinExistence type="predicted"/>
<name>A0A816ST29_BRANA</name>
<reference evidence="2" key="1">
    <citation type="submission" date="2021-01" db="EMBL/GenBank/DDBJ databases">
        <authorList>
            <consortium name="Genoscope - CEA"/>
            <person name="William W."/>
        </authorList>
    </citation>
    <scope>NUCLEOTIDE SEQUENCE</scope>
</reference>